<comment type="caution">
    <text evidence="3">The sequence shown here is derived from an EMBL/GenBank/DDBJ whole genome shotgun (WGS) entry which is preliminary data.</text>
</comment>
<evidence type="ECO:0008006" key="5">
    <source>
        <dbReference type="Google" id="ProtNLM"/>
    </source>
</evidence>
<sequence>MLFTPFRLSSAVLFSILLILPQYSFADIMDCKRGEKRRCFGNKCGCCRMITVDAIPPVAVSGGEQSTPTAAVKPSRDSDPNGYYHKRIVERVT</sequence>
<organism evidence="3 4">
    <name type="scientific">Gnathostoma spinigerum</name>
    <dbReference type="NCBI Taxonomy" id="75299"/>
    <lineage>
        <taxon>Eukaryota</taxon>
        <taxon>Metazoa</taxon>
        <taxon>Ecdysozoa</taxon>
        <taxon>Nematoda</taxon>
        <taxon>Chromadorea</taxon>
        <taxon>Rhabditida</taxon>
        <taxon>Spirurina</taxon>
        <taxon>Gnathostomatomorpha</taxon>
        <taxon>Gnathostomatoidea</taxon>
        <taxon>Gnathostomatidae</taxon>
        <taxon>Gnathostoma</taxon>
    </lineage>
</organism>
<keyword evidence="2" id="KW-0732">Signal</keyword>
<feature type="region of interest" description="Disordered" evidence="1">
    <location>
        <begin position="63"/>
        <end position="82"/>
    </location>
</feature>
<evidence type="ECO:0000313" key="4">
    <source>
        <dbReference type="Proteomes" id="UP001608902"/>
    </source>
</evidence>
<name>A0ABD6EG77_9BILA</name>
<evidence type="ECO:0000313" key="3">
    <source>
        <dbReference type="EMBL" id="MFH4978998.1"/>
    </source>
</evidence>
<protein>
    <recommendedName>
        <fullName evidence="5">Secreted protein</fullName>
    </recommendedName>
</protein>
<evidence type="ECO:0000256" key="1">
    <source>
        <dbReference type="SAM" id="MobiDB-lite"/>
    </source>
</evidence>
<keyword evidence="4" id="KW-1185">Reference proteome</keyword>
<accession>A0ABD6EG77</accession>
<feature type="signal peptide" evidence="2">
    <location>
        <begin position="1"/>
        <end position="26"/>
    </location>
</feature>
<dbReference type="AlphaFoldDB" id="A0ABD6EG77"/>
<dbReference type="EMBL" id="JBGFUD010003739">
    <property type="protein sequence ID" value="MFH4978998.1"/>
    <property type="molecule type" value="Genomic_DNA"/>
</dbReference>
<reference evidence="3 4" key="1">
    <citation type="submission" date="2024-08" db="EMBL/GenBank/DDBJ databases">
        <title>Gnathostoma spinigerum genome.</title>
        <authorList>
            <person name="Gonzalez-Bertolin B."/>
            <person name="Monzon S."/>
            <person name="Zaballos A."/>
            <person name="Jimenez P."/>
            <person name="Dekumyoy P."/>
            <person name="Varona S."/>
            <person name="Cuesta I."/>
            <person name="Sumanam S."/>
            <person name="Adisakwattana P."/>
            <person name="Gasser R.B."/>
            <person name="Hernandez-Gonzalez A."/>
            <person name="Young N.D."/>
            <person name="Perteguer M.J."/>
        </authorList>
    </citation>
    <scope>NUCLEOTIDE SEQUENCE [LARGE SCALE GENOMIC DNA]</scope>
    <source>
        <strain evidence="3">AL3</strain>
        <tissue evidence="3">Liver</tissue>
    </source>
</reference>
<gene>
    <name evidence="3" type="ORF">AB6A40_005707</name>
</gene>
<dbReference type="Proteomes" id="UP001608902">
    <property type="component" value="Unassembled WGS sequence"/>
</dbReference>
<feature type="chain" id="PRO_5044816286" description="Secreted protein" evidence="2">
    <location>
        <begin position="27"/>
        <end position="93"/>
    </location>
</feature>
<evidence type="ECO:0000256" key="2">
    <source>
        <dbReference type="SAM" id="SignalP"/>
    </source>
</evidence>
<proteinExistence type="predicted"/>